<comment type="cofactor">
    <cofactor evidence="1 6">
        <name>Zn(2+)</name>
        <dbReference type="ChEBI" id="CHEBI:29105"/>
    </cofactor>
</comment>
<dbReference type="InterPro" id="IPR002328">
    <property type="entry name" value="ADH_Zn_CS"/>
</dbReference>
<reference evidence="8" key="1">
    <citation type="submission" date="2025-08" db="UniProtKB">
        <authorList>
            <consortium name="Ensembl"/>
        </authorList>
    </citation>
    <scope>IDENTIFICATION</scope>
</reference>
<keyword evidence="3 6" id="KW-0862">Zinc</keyword>
<proteinExistence type="inferred from homology"/>
<keyword evidence="2 6" id="KW-0479">Metal-binding</keyword>
<evidence type="ECO:0000313" key="8">
    <source>
        <dbReference type="Ensembl" id="ENSNMLP00000027568.1"/>
    </source>
</evidence>
<reference evidence="8" key="2">
    <citation type="submission" date="2025-09" db="UniProtKB">
        <authorList>
            <consortium name="Ensembl"/>
        </authorList>
    </citation>
    <scope>IDENTIFICATION</scope>
</reference>
<keyword evidence="9" id="KW-1185">Reference proteome</keyword>
<dbReference type="FunFam" id="3.40.50.720:FF:000003">
    <property type="entry name" value="S-(hydroxymethyl)glutathione dehydrogenase"/>
    <property type="match status" value="1"/>
</dbReference>
<dbReference type="GO" id="GO:0046294">
    <property type="term" value="P:formaldehyde catabolic process"/>
    <property type="evidence" value="ECO:0007669"/>
    <property type="project" value="TreeGrafter"/>
</dbReference>
<dbReference type="Gene3D" id="3.40.50.720">
    <property type="entry name" value="NAD(P)-binding Rossmann-like Domain"/>
    <property type="match status" value="1"/>
</dbReference>
<dbReference type="InterPro" id="IPR013154">
    <property type="entry name" value="ADH-like_N"/>
</dbReference>
<dbReference type="AlphaFoldDB" id="A0A8C6WS47"/>
<comment type="similarity">
    <text evidence="6">Belongs to the zinc-containing alcohol dehydrogenase family.</text>
</comment>
<dbReference type="GO" id="GO:0051903">
    <property type="term" value="F:S-(hydroxymethyl)glutathione dehydrogenase [NAD(P)+] activity"/>
    <property type="evidence" value="ECO:0007669"/>
    <property type="project" value="TreeGrafter"/>
</dbReference>
<dbReference type="GO" id="GO:0008270">
    <property type="term" value="F:zinc ion binding"/>
    <property type="evidence" value="ECO:0007669"/>
    <property type="project" value="InterPro"/>
</dbReference>
<dbReference type="SMART" id="SM00829">
    <property type="entry name" value="PKS_ER"/>
    <property type="match status" value="1"/>
</dbReference>
<dbReference type="FunFam" id="3.90.180.10:FF:000067">
    <property type="entry name" value="alcohol dehydrogenase 1-like isoform X1"/>
    <property type="match status" value="1"/>
</dbReference>
<dbReference type="PANTHER" id="PTHR43880">
    <property type="entry name" value="ALCOHOL DEHYDROGENASE"/>
    <property type="match status" value="1"/>
</dbReference>
<dbReference type="PANTHER" id="PTHR43880:SF3">
    <property type="entry name" value="ALCOHOL DEHYDROGENASE 8A-RELATED"/>
    <property type="match status" value="1"/>
</dbReference>
<dbReference type="Ensembl" id="ENSNMLT00000030798.1">
    <property type="protein sequence ID" value="ENSNMLP00000027568.1"/>
    <property type="gene ID" value="ENSNMLG00000017568.1"/>
</dbReference>
<dbReference type="Pfam" id="PF08240">
    <property type="entry name" value="ADH_N"/>
    <property type="match status" value="1"/>
</dbReference>
<keyword evidence="4" id="KW-0560">Oxidoreductase</keyword>
<evidence type="ECO:0000256" key="6">
    <source>
        <dbReference type="RuleBase" id="RU361277"/>
    </source>
</evidence>
<feature type="domain" description="Enoyl reductase (ER)" evidence="7">
    <location>
        <begin position="17"/>
        <end position="370"/>
    </location>
</feature>
<keyword evidence="5" id="KW-0520">NAD</keyword>
<sequence>MDTAGKVIKCKAAVAWEPNKPMVIEEIEVAPPQANEVRVKIVATSVCHSDLYHLYEGMHKDGFPVVLGHEAAGIVESVGPGVTEFTPGDKVMPVFLAQCRDCHLCKSPKTNQCMKAWTEVSKDSLTGVDSRLSCKGKKILLFAGTGTFSEYTVIKQNRVAKIHPDAPLDKVCPLSCGICTGYGSAVNVAKVEEGSSCAVFGLGAVGLAAVMGCKAAGAKRIIAVDTNPEKFDKAKIFGATDFVNPKDHSKPIHEVLVEMTNGGVDFSLECVGSPAVVESALHSTIPAWGVCVIVGFNQVQKFSALPTDFTTGRSMKGALFGGFKSKDGLTEMVQRYMDKKIMVDEFITHNMGLDQIMEAVDLMKAAKCPIHRKGPGCIRNHYIVATKY</sequence>
<evidence type="ECO:0000256" key="5">
    <source>
        <dbReference type="ARBA" id="ARBA00023027"/>
    </source>
</evidence>
<protein>
    <recommendedName>
        <fullName evidence="7">Enoyl reductase (ER) domain-containing protein</fullName>
    </recommendedName>
</protein>
<dbReference type="SUPFAM" id="SSF51735">
    <property type="entry name" value="NAD(P)-binding Rossmann-fold domains"/>
    <property type="match status" value="1"/>
</dbReference>
<name>A0A8C6WS47_9GOBI</name>
<evidence type="ECO:0000256" key="3">
    <source>
        <dbReference type="ARBA" id="ARBA00022833"/>
    </source>
</evidence>
<dbReference type="InterPro" id="IPR020843">
    <property type="entry name" value="ER"/>
</dbReference>
<evidence type="ECO:0000256" key="2">
    <source>
        <dbReference type="ARBA" id="ARBA00022723"/>
    </source>
</evidence>
<dbReference type="PROSITE" id="PS00059">
    <property type="entry name" value="ADH_ZINC"/>
    <property type="match status" value="1"/>
</dbReference>
<evidence type="ECO:0000256" key="4">
    <source>
        <dbReference type="ARBA" id="ARBA00023002"/>
    </source>
</evidence>
<dbReference type="Proteomes" id="UP000694523">
    <property type="component" value="Unplaced"/>
</dbReference>
<dbReference type="Pfam" id="PF00107">
    <property type="entry name" value="ADH_zinc_N"/>
    <property type="match status" value="1"/>
</dbReference>
<dbReference type="InterPro" id="IPR013149">
    <property type="entry name" value="ADH-like_C"/>
</dbReference>
<dbReference type="SUPFAM" id="SSF50129">
    <property type="entry name" value="GroES-like"/>
    <property type="match status" value="2"/>
</dbReference>
<dbReference type="Gene3D" id="3.90.180.10">
    <property type="entry name" value="Medium-chain alcohol dehydrogenases, catalytic domain"/>
    <property type="match status" value="1"/>
</dbReference>
<dbReference type="InterPro" id="IPR011032">
    <property type="entry name" value="GroES-like_sf"/>
</dbReference>
<evidence type="ECO:0000313" key="9">
    <source>
        <dbReference type="Proteomes" id="UP000694523"/>
    </source>
</evidence>
<dbReference type="GO" id="GO:0005829">
    <property type="term" value="C:cytosol"/>
    <property type="evidence" value="ECO:0007669"/>
    <property type="project" value="TreeGrafter"/>
</dbReference>
<accession>A0A8C6WS47</accession>
<organism evidence="8 9">
    <name type="scientific">Neogobius melanostomus</name>
    <name type="common">round goby</name>
    <dbReference type="NCBI Taxonomy" id="47308"/>
    <lineage>
        <taxon>Eukaryota</taxon>
        <taxon>Metazoa</taxon>
        <taxon>Chordata</taxon>
        <taxon>Craniata</taxon>
        <taxon>Vertebrata</taxon>
        <taxon>Euteleostomi</taxon>
        <taxon>Actinopterygii</taxon>
        <taxon>Neopterygii</taxon>
        <taxon>Teleostei</taxon>
        <taxon>Neoteleostei</taxon>
        <taxon>Acanthomorphata</taxon>
        <taxon>Gobiaria</taxon>
        <taxon>Gobiiformes</taxon>
        <taxon>Gobioidei</taxon>
        <taxon>Gobiidae</taxon>
        <taxon>Benthophilinae</taxon>
        <taxon>Neogobiini</taxon>
        <taxon>Neogobius</taxon>
    </lineage>
</organism>
<evidence type="ECO:0000259" key="7">
    <source>
        <dbReference type="SMART" id="SM00829"/>
    </source>
</evidence>
<dbReference type="InterPro" id="IPR036291">
    <property type="entry name" value="NAD(P)-bd_dom_sf"/>
</dbReference>
<evidence type="ECO:0000256" key="1">
    <source>
        <dbReference type="ARBA" id="ARBA00001947"/>
    </source>
</evidence>